<gene>
    <name evidence="2" type="ORF">PPNO1_LOCUS236</name>
</gene>
<proteinExistence type="predicted"/>
<dbReference type="EMBL" id="CALLCH030000001">
    <property type="protein sequence ID" value="CAI4210433.1"/>
    <property type="molecule type" value="Genomic_DNA"/>
</dbReference>
<dbReference type="OrthoDB" id="5582146at2759"/>
<accession>A0A9P1GU90</accession>
<feature type="compositionally biased region" description="Low complexity" evidence="1">
    <location>
        <begin position="137"/>
        <end position="147"/>
    </location>
</feature>
<feature type="compositionally biased region" description="Low complexity" evidence="1">
    <location>
        <begin position="106"/>
        <end position="125"/>
    </location>
</feature>
<keyword evidence="3" id="KW-1185">Reference proteome</keyword>
<evidence type="ECO:0000313" key="2">
    <source>
        <dbReference type="EMBL" id="CAI4210433.1"/>
    </source>
</evidence>
<sequence>MADDEHLLTRAQGLSDLELAFLISLMSREHCIITTHPSALNNLLEELQLVCPPQSPNLPPRHKTHLLAYPRSTTDRRKTFGLNSVIIDCHPTTTLDDFVSALLLSTQQPPPSQTTSPSSPRRLLLPHPPPHPRRLGPRPLSPSTPSLAHHPRRRRRRRRRSFHHRSRRQPSSPATFSIAELVLARNLDRAPKAVQIQALELLRTRRVFTRTAVQAAPKTFLFVPVLTTGRARNARRTTMGLTPHLNDLFFISHYHDLEDGFPASKKVST</sequence>
<dbReference type="InterPro" id="IPR052041">
    <property type="entry name" value="Nucleic_acid_metab_PIN/TRAM"/>
</dbReference>
<dbReference type="PANTHER" id="PTHR11603:SF132">
    <property type="entry name" value="C2H2-TYPE DOMAIN-CONTAINING PROTEIN"/>
    <property type="match status" value="1"/>
</dbReference>
<feature type="region of interest" description="Disordered" evidence="1">
    <location>
        <begin position="106"/>
        <end position="173"/>
    </location>
</feature>
<feature type="compositionally biased region" description="Basic residues" evidence="1">
    <location>
        <begin position="149"/>
        <end position="168"/>
    </location>
</feature>
<evidence type="ECO:0000313" key="3">
    <source>
        <dbReference type="Proteomes" id="UP000838763"/>
    </source>
</evidence>
<dbReference type="PANTHER" id="PTHR11603">
    <property type="entry name" value="AAA FAMILY ATPASE"/>
    <property type="match status" value="1"/>
</dbReference>
<name>A0A9P1GU90_9PEZI</name>
<dbReference type="Proteomes" id="UP000838763">
    <property type="component" value="Unassembled WGS sequence"/>
</dbReference>
<dbReference type="AlphaFoldDB" id="A0A9P1GU90"/>
<comment type="caution">
    <text evidence="2">The sequence shown here is derived from an EMBL/GenBank/DDBJ whole genome shotgun (WGS) entry which is preliminary data.</text>
</comment>
<reference evidence="2" key="1">
    <citation type="submission" date="2022-11" db="EMBL/GenBank/DDBJ databases">
        <authorList>
            <person name="Scott C."/>
            <person name="Bruce N."/>
        </authorList>
    </citation>
    <scope>NUCLEOTIDE SEQUENCE</scope>
</reference>
<organism evidence="2 3">
    <name type="scientific">Parascedosporium putredinis</name>
    <dbReference type="NCBI Taxonomy" id="1442378"/>
    <lineage>
        <taxon>Eukaryota</taxon>
        <taxon>Fungi</taxon>
        <taxon>Dikarya</taxon>
        <taxon>Ascomycota</taxon>
        <taxon>Pezizomycotina</taxon>
        <taxon>Sordariomycetes</taxon>
        <taxon>Hypocreomycetidae</taxon>
        <taxon>Microascales</taxon>
        <taxon>Microascaceae</taxon>
        <taxon>Parascedosporium</taxon>
    </lineage>
</organism>
<protein>
    <submittedName>
        <fullName evidence="2">Uncharacterized protein</fullName>
    </submittedName>
</protein>
<evidence type="ECO:0000256" key="1">
    <source>
        <dbReference type="SAM" id="MobiDB-lite"/>
    </source>
</evidence>